<dbReference type="AlphaFoldDB" id="A0A2P5C968"/>
<name>A0A2P5C968_PARAD</name>
<sequence length="70" mass="7826">MIQKVNSANQALDTAMLLRDQAQVLLRHADPEGPRSQALFPPPLCWLCLIFASFAKRSPVNAYQVFQGNK</sequence>
<reference evidence="2" key="1">
    <citation type="submission" date="2016-06" db="EMBL/GenBank/DDBJ databases">
        <title>Parallel loss of symbiosis genes in relatives of nitrogen-fixing non-legume Parasponia.</title>
        <authorList>
            <person name="Van Velzen R."/>
            <person name="Holmer R."/>
            <person name="Bu F."/>
            <person name="Rutten L."/>
            <person name="Van Zeijl A."/>
            <person name="Liu W."/>
            <person name="Santuari L."/>
            <person name="Cao Q."/>
            <person name="Sharma T."/>
            <person name="Shen D."/>
            <person name="Roswanjaya Y."/>
            <person name="Wardhani T."/>
            <person name="Kalhor M.S."/>
            <person name="Jansen J."/>
            <person name="Van den Hoogen J."/>
            <person name="Gungor B."/>
            <person name="Hartog M."/>
            <person name="Hontelez J."/>
            <person name="Verver J."/>
            <person name="Yang W.-C."/>
            <person name="Schijlen E."/>
            <person name="Repin R."/>
            <person name="Schilthuizen M."/>
            <person name="Schranz E."/>
            <person name="Heidstra R."/>
            <person name="Miyata K."/>
            <person name="Fedorova E."/>
            <person name="Kohlen W."/>
            <person name="Bisseling T."/>
            <person name="Smit S."/>
            <person name="Geurts R."/>
        </authorList>
    </citation>
    <scope>NUCLEOTIDE SEQUENCE [LARGE SCALE GENOMIC DNA]</scope>
    <source>
        <strain evidence="2">cv. WU1-14</strain>
    </source>
</reference>
<protein>
    <submittedName>
        <fullName evidence="1">Uncharacterized protein</fullName>
    </submittedName>
</protein>
<proteinExistence type="predicted"/>
<keyword evidence="2" id="KW-1185">Reference proteome</keyword>
<evidence type="ECO:0000313" key="1">
    <source>
        <dbReference type="EMBL" id="PON57541.1"/>
    </source>
</evidence>
<evidence type="ECO:0000313" key="2">
    <source>
        <dbReference type="Proteomes" id="UP000237105"/>
    </source>
</evidence>
<gene>
    <name evidence="1" type="ORF">PanWU01x14_172610</name>
</gene>
<comment type="caution">
    <text evidence="1">The sequence shown here is derived from an EMBL/GenBank/DDBJ whole genome shotgun (WGS) entry which is preliminary data.</text>
</comment>
<dbReference type="OrthoDB" id="10399001at2759"/>
<accession>A0A2P5C968</accession>
<dbReference type="EMBL" id="JXTB01000158">
    <property type="protein sequence ID" value="PON57541.1"/>
    <property type="molecule type" value="Genomic_DNA"/>
</dbReference>
<organism evidence="1 2">
    <name type="scientific">Parasponia andersonii</name>
    <name type="common">Sponia andersonii</name>
    <dbReference type="NCBI Taxonomy" id="3476"/>
    <lineage>
        <taxon>Eukaryota</taxon>
        <taxon>Viridiplantae</taxon>
        <taxon>Streptophyta</taxon>
        <taxon>Embryophyta</taxon>
        <taxon>Tracheophyta</taxon>
        <taxon>Spermatophyta</taxon>
        <taxon>Magnoliopsida</taxon>
        <taxon>eudicotyledons</taxon>
        <taxon>Gunneridae</taxon>
        <taxon>Pentapetalae</taxon>
        <taxon>rosids</taxon>
        <taxon>fabids</taxon>
        <taxon>Rosales</taxon>
        <taxon>Cannabaceae</taxon>
        <taxon>Parasponia</taxon>
    </lineage>
</organism>
<dbReference type="Proteomes" id="UP000237105">
    <property type="component" value="Unassembled WGS sequence"/>
</dbReference>